<name>A0A200Q518_MACCD</name>
<dbReference type="Pfam" id="PF10604">
    <property type="entry name" value="Polyketide_cyc2"/>
    <property type="match status" value="1"/>
</dbReference>
<dbReference type="InterPro" id="IPR053249">
    <property type="entry name" value="LFS"/>
</dbReference>
<dbReference type="InParanoid" id="A0A200Q518"/>
<dbReference type="InterPro" id="IPR023393">
    <property type="entry name" value="START-like_dom_sf"/>
</dbReference>
<dbReference type="EMBL" id="MVGT01003087">
    <property type="protein sequence ID" value="OVA05590.1"/>
    <property type="molecule type" value="Genomic_DNA"/>
</dbReference>
<dbReference type="PANTHER" id="PTHR33789:SF11">
    <property type="entry name" value="OS05G0202300 PROTEIN"/>
    <property type="match status" value="1"/>
</dbReference>
<dbReference type="Proteomes" id="UP000195402">
    <property type="component" value="Unassembled WGS sequence"/>
</dbReference>
<dbReference type="FunCoup" id="A0A200Q518">
    <property type="interactions" value="64"/>
</dbReference>
<dbReference type="FunFam" id="3.30.530.20:FF:000064">
    <property type="entry name" value="Lachrymatory-factor synthase"/>
    <property type="match status" value="1"/>
</dbReference>
<accession>A0A200Q518</accession>
<dbReference type="Gene3D" id="3.30.530.20">
    <property type="match status" value="1"/>
</dbReference>
<sequence length="167" mass="18675">MAHQPIEQQKWEGKASANLIGTTADQVWLLCGDFLGIHKWLRGIDTCELAEGVPGQPGCVRYVSSTMIPTDGSDEAKFSWAKEKLLSIDTIQRCITYEVIESNIGFNSYVATIKVVSEDQGGSKIEWSYVVDPIKGWKFEDFVSFIDFFVHSMAKSIEETLEVEASK</sequence>
<dbReference type="InterPro" id="IPR019587">
    <property type="entry name" value="Polyketide_cyclase/dehydratase"/>
</dbReference>
<dbReference type="SUPFAM" id="SSF55961">
    <property type="entry name" value="Bet v1-like"/>
    <property type="match status" value="1"/>
</dbReference>
<dbReference type="OMA" id="GGCRIAW"/>
<evidence type="ECO:0000313" key="2">
    <source>
        <dbReference type="Proteomes" id="UP000195402"/>
    </source>
</evidence>
<dbReference type="CDD" id="cd07821">
    <property type="entry name" value="PYR_PYL_RCAR_like"/>
    <property type="match status" value="1"/>
</dbReference>
<evidence type="ECO:0000313" key="1">
    <source>
        <dbReference type="EMBL" id="OVA05590.1"/>
    </source>
</evidence>
<dbReference type="OrthoDB" id="1929286at2759"/>
<dbReference type="PANTHER" id="PTHR33789">
    <property type="entry name" value="LACHRYMATORY-FACTOR SYNTHASE"/>
    <property type="match status" value="1"/>
</dbReference>
<comment type="caution">
    <text evidence="1">The sequence shown here is derived from an EMBL/GenBank/DDBJ whole genome shotgun (WGS) entry which is preliminary data.</text>
</comment>
<gene>
    <name evidence="1" type="ORF">BVC80_979g6</name>
</gene>
<dbReference type="AlphaFoldDB" id="A0A200Q518"/>
<reference evidence="1 2" key="1">
    <citation type="journal article" date="2017" name="Mol. Plant">
        <title>The Genome of Medicinal Plant Macleaya cordata Provides New Insights into Benzylisoquinoline Alkaloids Metabolism.</title>
        <authorList>
            <person name="Liu X."/>
            <person name="Liu Y."/>
            <person name="Huang P."/>
            <person name="Ma Y."/>
            <person name="Qing Z."/>
            <person name="Tang Q."/>
            <person name="Cao H."/>
            <person name="Cheng P."/>
            <person name="Zheng Y."/>
            <person name="Yuan Z."/>
            <person name="Zhou Y."/>
            <person name="Liu J."/>
            <person name="Tang Z."/>
            <person name="Zhuo Y."/>
            <person name="Zhang Y."/>
            <person name="Yu L."/>
            <person name="Huang J."/>
            <person name="Yang P."/>
            <person name="Peng Q."/>
            <person name="Zhang J."/>
            <person name="Jiang W."/>
            <person name="Zhang Z."/>
            <person name="Lin K."/>
            <person name="Ro D.K."/>
            <person name="Chen X."/>
            <person name="Xiong X."/>
            <person name="Shang Y."/>
            <person name="Huang S."/>
            <person name="Zeng J."/>
        </authorList>
    </citation>
    <scope>NUCLEOTIDE SEQUENCE [LARGE SCALE GENOMIC DNA]</scope>
    <source>
        <strain evidence="2">cv. BLH2017</strain>
        <tissue evidence="1">Root</tissue>
    </source>
</reference>
<dbReference type="STRING" id="56857.A0A200Q518"/>
<keyword evidence="2" id="KW-1185">Reference proteome</keyword>
<protein>
    <submittedName>
        <fullName evidence="1">Polyketide cyclase/dehydrase</fullName>
    </submittedName>
</protein>
<proteinExistence type="predicted"/>
<organism evidence="1 2">
    <name type="scientific">Macleaya cordata</name>
    <name type="common">Five-seeded plume-poppy</name>
    <name type="synonym">Bocconia cordata</name>
    <dbReference type="NCBI Taxonomy" id="56857"/>
    <lineage>
        <taxon>Eukaryota</taxon>
        <taxon>Viridiplantae</taxon>
        <taxon>Streptophyta</taxon>
        <taxon>Embryophyta</taxon>
        <taxon>Tracheophyta</taxon>
        <taxon>Spermatophyta</taxon>
        <taxon>Magnoliopsida</taxon>
        <taxon>Ranunculales</taxon>
        <taxon>Papaveraceae</taxon>
        <taxon>Papaveroideae</taxon>
        <taxon>Macleaya</taxon>
    </lineage>
</organism>